<dbReference type="InterPro" id="IPR013785">
    <property type="entry name" value="Aldolase_TIM"/>
</dbReference>
<organism evidence="11 12">
    <name type="scientific">Thermanaerothrix daxensis</name>
    <dbReference type="NCBI Taxonomy" id="869279"/>
    <lineage>
        <taxon>Bacteria</taxon>
        <taxon>Bacillati</taxon>
        <taxon>Chloroflexota</taxon>
        <taxon>Anaerolineae</taxon>
        <taxon>Anaerolineales</taxon>
        <taxon>Anaerolineaceae</taxon>
        <taxon>Thermanaerothrix</taxon>
    </lineage>
</organism>
<evidence type="ECO:0000256" key="5">
    <source>
        <dbReference type="ARBA" id="ARBA00022793"/>
    </source>
</evidence>
<sequence>MSRLHEIFATRARDLEIVKLQRPLAVVRREAEEAPLPRDFLAALRSTQNKPAIIAEIKRASPSRGVLYADLDALTQARRYMEGGAVALSVLTEPRFFQGNLADLLAVAGTIPLPVLRKDFILDPYQIYEARAAGADAVLLIASYLEEPRLRDLMALTDTLGMVALVEVHTLEDLERAWRAGSPRLIGINNRDLHDFSVDLKVTLTLRPCIPPEIQVVAESGIHTSQDLRRLRAAGITAFLIGEALVRAEDPIALLRDLCSGGPEND</sequence>
<evidence type="ECO:0000256" key="6">
    <source>
        <dbReference type="ARBA" id="ARBA00022822"/>
    </source>
</evidence>
<dbReference type="PANTHER" id="PTHR22854:SF2">
    <property type="entry name" value="INDOLE-3-GLYCEROL-PHOSPHATE SYNTHASE"/>
    <property type="match status" value="1"/>
</dbReference>
<keyword evidence="12" id="KW-1185">Reference proteome</keyword>
<dbReference type="EMBL" id="LGKO01000002">
    <property type="protein sequence ID" value="KPL83980.1"/>
    <property type="molecule type" value="Genomic_DNA"/>
</dbReference>
<dbReference type="InterPro" id="IPR011060">
    <property type="entry name" value="RibuloseP-bd_barrel"/>
</dbReference>
<dbReference type="GO" id="GO:0004640">
    <property type="term" value="F:phosphoribosylanthranilate isomerase activity"/>
    <property type="evidence" value="ECO:0007669"/>
    <property type="project" value="TreeGrafter"/>
</dbReference>
<comment type="caution">
    <text evidence="11">The sequence shown here is derived from an EMBL/GenBank/DDBJ whole genome shotgun (WGS) entry which is preliminary data.</text>
</comment>
<evidence type="ECO:0000256" key="7">
    <source>
        <dbReference type="ARBA" id="ARBA00023141"/>
    </source>
</evidence>
<dbReference type="GO" id="GO:0004425">
    <property type="term" value="F:indole-3-glycerol-phosphate synthase activity"/>
    <property type="evidence" value="ECO:0007669"/>
    <property type="project" value="UniProtKB-UniRule"/>
</dbReference>
<dbReference type="NCBIfam" id="NF001377">
    <property type="entry name" value="PRK00278.2-4"/>
    <property type="match status" value="1"/>
</dbReference>
<dbReference type="RefSeq" id="WP_054520407.1">
    <property type="nucleotide sequence ID" value="NZ_LGKO01000002.1"/>
</dbReference>
<dbReference type="AlphaFoldDB" id="A0A0P6YMK6"/>
<dbReference type="SUPFAM" id="SSF51366">
    <property type="entry name" value="Ribulose-phoshate binding barrel"/>
    <property type="match status" value="1"/>
</dbReference>
<protein>
    <recommendedName>
        <fullName evidence="9">Indole-3-glycerol phosphate synthase</fullName>
        <shortName evidence="9">IGPS</shortName>
        <ecNumber evidence="9">4.1.1.48</ecNumber>
    </recommendedName>
</protein>
<evidence type="ECO:0000256" key="2">
    <source>
        <dbReference type="ARBA" id="ARBA00004696"/>
    </source>
</evidence>
<comment type="catalytic activity">
    <reaction evidence="1 9">
        <text>1-(2-carboxyphenylamino)-1-deoxy-D-ribulose 5-phosphate + H(+) = (1S,2R)-1-C-(indol-3-yl)glycerol 3-phosphate + CO2 + H2O</text>
        <dbReference type="Rhea" id="RHEA:23476"/>
        <dbReference type="ChEBI" id="CHEBI:15377"/>
        <dbReference type="ChEBI" id="CHEBI:15378"/>
        <dbReference type="ChEBI" id="CHEBI:16526"/>
        <dbReference type="ChEBI" id="CHEBI:58613"/>
        <dbReference type="ChEBI" id="CHEBI:58866"/>
        <dbReference type="EC" id="4.1.1.48"/>
    </reaction>
</comment>
<dbReference type="OrthoDB" id="9804217at2"/>
<evidence type="ECO:0000256" key="8">
    <source>
        <dbReference type="ARBA" id="ARBA00023239"/>
    </source>
</evidence>
<dbReference type="InterPro" id="IPR001468">
    <property type="entry name" value="Indole-3-GlycerolPSynthase_CS"/>
</dbReference>
<dbReference type="UniPathway" id="UPA00035">
    <property type="reaction ID" value="UER00043"/>
</dbReference>
<comment type="similarity">
    <text evidence="3 9">Belongs to the TrpC family.</text>
</comment>
<dbReference type="Gene3D" id="3.20.20.70">
    <property type="entry name" value="Aldolase class I"/>
    <property type="match status" value="1"/>
</dbReference>
<evidence type="ECO:0000256" key="4">
    <source>
        <dbReference type="ARBA" id="ARBA00022605"/>
    </source>
</evidence>
<dbReference type="Pfam" id="PF00218">
    <property type="entry name" value="IGPS"/>
    <property type="match status" value="1"/>
</dbReference>
<evidence type="ECO:0000256" key="3">
    <source>
        <dbReference type="ARBA" id="ARBA00008737"/>
    </source>
</evidence>
<evidence type="ECO:0000259" key="10">
    <source>
        <dbReference type="Pfam" id="PF00218"/>
    </source>
</evidence>
<dbReference type="STRING" id="869279.SE15_01915"/>
<dbReference type="PATRIC" id="fig|869279.4.peg.381"/>
<evidence type="ECO:0000256" key="9">
    <source>
        <dbReference type="HAMAP-Rule" id="MF_00134"/>
    </source>
</evidence>
<keyword evidence="7 9" id="KW-0057">Aromatic amino acid biosynthesis</keyword>
<dbReference type="Proteomes" id="UP000050544">
    <property type="component" value="Unassembled WGS sequence"/>
</dbReference>
<dbReference type="HAMAP" id="MF_00134_B">
    <property type="entry name" value="IGPS_B"/>
    <property type="match status" value="1"/>
</dbReference>
<reference evidence="11 12" key="1">
    <citation type="submission" date="2015-07" db="EMBL/GenBank/DDBJ databases">
        <title>Whole genome sequence of Thermanaerothrix daxensis DSM 23592.</title>
        <authorList>
            <person name="Hemp J."/>
            <person name="Ward L.M."/>
            <person name="Pace L.A."/>
            <person name="Fischer W.W."/>
        </authorList>
    </citation>
    <scope>NUCLEOTIDE SEQUENCE [LARGE SCALE GENOMIC DNA]</scope>
    <source>
        <strain evidence="11 12">GNS-1</strain>
    </source>
</reference>
<dbReference type="InterPro" id="IPR045186">
    <property type="entry name" value="Indole-3-glycerol_P_synth"/>
</dbReference>
<gene>
    <name evidence="9" type="primary">trpC</name>
    <name evidence="11" type="ORF">SE15_01915</name>
</gene>
<accession>A0A0P6YMK6</accession>
<keyword evidence="5 9" id="KW-0210">Decarboxylase</keyword>
<name>A0A0P6YMK6_9CHLR</name>
<dbReference type="GO" id="GO:0000162">
    <property type="term" value="P:L-tryptophan biosynthetic process"/>
    <property type="evidence" value="ECO:0007669"/>
    <property type="project" value="UniProtKB-UniRule"/>
</dbReference>
<dbReference type="InterPro" id="IPR013798">
    <property type="entry name" value="Indole-3-glycerol_P_synth_dom"/>
</dbReference>
<keyword evidence="8 9" id="KW-0456">Lyase</keyword>
<dbReference type="PROSITE" id="PS00614">
    <property type="entry name" value="IGPS"/>
    <property type="match status" value="1"/>
</dbReference>
<comment type="pathway">
    <text evidence="2 9">Amino-acid biosynthesis; L-tryptophan biosynthesis; L-tryptophan from chorismate: step 4/5.</text>
</comment>
<dbReference type="PANTHER" id="PTHR22854">
    <property type="entry name" value="TRYPTOPHAN BIOSYNTHESIS PROTEIN"/>
    <property type="match status" value="1"/>
</dbReference>
<evidence type="ECO:0000313" key="11">
    <source>
        <dbReference type="EMBL" id="KPL83980.1"/>
    </source>
</evidence>
<evidence type="ECO:0000256" key="1">
    <source>
        <dbReference type="ARBA" id="ARBA00001633"/>
    </source>
</evidence>
<dbReference type="CDD" id="cd00331">
    <property type="entry name" value="IGPS"/>
    <property type="match status" value="1"/>
</dbReference>
<feature type="domain" description="Indole-3-glycerol phosphate synthase" evidence="10">
    <location>
        <begin position="4"/>
        <end position="257"/>
    </location>
</feature>
<evidence type="ECO:0000313" key="12">
    <source>
        <dbReference type="Proteomes" id="UP000050544"/>
    </source>
</evidence>
<keyword evidence="6 9" id="KW-0822">Tryptophan biosynthesis</keyword>
<dbReference type="FunFam" id="3.20.20.70:FF:000024">
    <property type="entry name" value="Indole-3-glycerol phosphate synthase"/>
    <property type="match status" value="1"/>
</dbReference>
<proteinExistence type="inferred from homology"/>
<dbReference type="EC" id="4.1.1.48" evidence="9"/>
<keyword evidence="4 9" id="KW-0028">Amino-acid biosynthesis</keyword>